<dbReference type="GO" id="GO:0000179">
    <property type="term" value="F:rRNA (adenine-N6,N6-)-dimethyltransferase activity"/>
    <property type="evidence" value="ECO:0007669"/>
    <property type="project" value="UniProtKB-UniRule"/>
</dbReference>
<dbReference type="InterPro" id="IPR001737">
    <property type="entry name" value="KsgA/Erm"/>
</dbReference>
<gene>
    <name evidence="16" type="primary">TFB1M</name>
    <name evidence="16" type="synonym">tfb1m</name>
</gene>
<dbReference type="InParanoid" id="A0A671YB08"/>
<name>A0A671YB08_SPAAU</name>
<evidence type="ECO:0000256" key="5">
    <source>
        <dbReference type="ARBA" id="ARBA00022691"/>
    </source>
</evidence>
<reference evidence="16" key="2">
    <citation type="submission" date="2025-08" db="UniProtKB">
        <authorList>
            <consortium name="Ensembl"/>
        </authorList>
    </citation>
    <scope>IDENTIFICATION</scope>
</reference>
<dbReference type="Pfam" id="PF00398">
    <property type="entry name" value="RrnaAD"/>
    <property type="match status" value="1"/>
</dbReference>
<dbReference type="Proteomes" id="UP000472265">
    <property type="component" value="Chromosome 16"/>
</dbReference>
<feature type="binding site" evidence="13">
    <location>
        <position position="85"/>
    </location>
    <ligand>
        <name>S-adenosyl-L-methionine</name>
        <dbReference type="ChEBI" id="CHEBI:59789"/>
    </ligand>
</feature>
<dbReference type="NCBIfam" id="TIGR00755">
    <property type="entry name" value="ksgA"/>
    <property type="match status" value="1"/>
</dbReference>
<dbReference type="GO" id="GO:0003677">
    <property type="term" value="F:DNA binding"/>
    <property type="evidence" value="ECO:0007669"/>
    <property type="project" value="UniProtKB-KW"/>
</dbReference>
<keyword evidence="6 13" id="KW-0694">RNA-binding</keyword>
<sequence length="356" mass="39990">MAASGKLASFRLPPLPTVGELIKLYNLRAEKQLSQNFLLDLRLTDKLVRQAGSLKDAHVCEVGPGPGGLTRSILNAGAADLLVVEKDSRFIPGLKLLSEAAPGRMRIVHGDILTYRMDRGFPVNISKPWEGEPPNLHVIGNLPFNVSTLLIIKWLENMANRTGPFAYGRTRLTLTFQKEVAERLTASTNSKQRSRLSIMAQYLCTVRNCFTIPGRAFVPKPDVDVGIVHFTPLVQPQIQQPFQLVEKVVRNVFQFRRKYCHKGVGKLFPEACRIELTQEMMQKADVDPILRPTELTIPHFRALADAYAHLCTQEPSLLSYDFREELRRKHLAGRRNTPVDTFIDMATGTPSPQQPC</sequence>
<dbReference type="SMART" id="SM00650">
    <property type="entry name" value="rADc"/>
    <property type="match status" value="1"/>
</dbReference>
<dbReference type="SUPFAM" id="SSF53335">
    <property type="entry name" value="S-adenosyl-L-methionine-dependent methyltransferases"/>
    <property type="match status" value="1"/>
</dbReference>
<dbReference type="Gene3D" id="3.40.50.150">
    <property type="entry name" value="Vaccinia Virus protein VP39"/>
    <property type="match status" value="1"/>
</dbReference>
<dbReference type="GeneTree" id="ENSGT00950000183142"/>
<dbReference type="PANTHER" id="PTHR11727">
    <property type="entry name" value="DIMETHYLADENOSINE TRANSFERASE"/>
    <property type="match status" value="1"/>
</dbReference>
<keyword evidence="10" id="KW-0496">Mitochondrion</keyword>
<evidence type="ECO:0000256" key="12">
    <source>
        <dbReference type="ARBA" id="ARBA00061148"/>
    </source>
</evidence>
<evidence type="ECO:0000256" key="13">
    <source>
        <dbReference type="PROSITE-ProRule" id="PRU01026"/>
    </source>
</evidence>
<dbReference type="InterPro" id="IPR023165">
    <property type="entry name" value="rRNA_Ade_diMease-like_C"/>
</dbReference>
<dbReference type="GO" id="GO:0005759">
    <property type="term" value="C:mitochondrial matrix"/>
    <property type="evidence" value="ECO:0007669"/>
    <property type="project" value="TreeGrafter"/>
</dbReference>
<keyword evidence="11" id="KW-0804">Transcription</keyword>
<protein>
    <recommendedName>
        <fullName evidence="14">rRNA adenine N(6)-methyltransferase</fullName>
        <ecNumber evidence="14">2.1.1.-</ecNumber>
    </recommendedName>
</protein>
<evidence type="ECO:0000256" key="14">
    <source>
        <dbReference type="RuleBase" id="RU362106"/>
    </source>
</evidence>
<keyword evidence="3 13" id="KW-0489">Methyltransferase</keyword>
<feature type="domain" description="Ribosomal RNA adenine methylase transferase N-terminal" evidence="15">
    <location>
        <begin position="43"/>
        <end position="234"/>
    </location>
</feature>
<dbReference type="InterPro" id="IPR020598">
    <property type="entry name" value="rRNA_Ade_methylase_Trfase_N"/>
</dbReference>
<evidence type="ECO:0000256" key="2">
    <source>
        <dbReference type="ARBA" id="ARBA00022552"/>
    </source>
</evidence>
<dbReference type="InterPro" id="IPR029063">
    <property type="entry name" value="SAM-dependent_MTases_sf"/>
</dbReference>
<feature type="binding site" evidence="13">
    <location>
        <position position="36"/>
    </location>
    <ligand>
        <name>S-adenosyl-L-methionine</name>
        <dbReference type="ChEBI" id="CHEBI:59789"/>
    </ligand>
</feature>
<reference evidence="16" key="3">
    <citation type="submission" date="2025-09" db="UniProtKB">
        <authorList>
            <consortium name="Ensembl"/>
        </authorList>
    </citation>
    <scope>IDENTIFICATION</scope>
</reference>
<dbReference type="AlphaFoldDB" id="A0A671YB08"/>
<dbReference type="CTD" id="51106"/>
<evidence type="ECO:0000256" key="1">
    <source>
        <dbReference type="ARBA" id="ARBA00004173"/>
    </source>
</evidence>
<dbReference type="FunFam" id="1.10.8.100:FF:000004">
    <property type="entry name" value="rRNA adenine N(6)-methyltransferase"/>
    <property type="match status" value="1"/>
</dbReference>
<evidence type="ECO:0000313" key="17">
    <source>
        <dbReference type="Proteomes" id="UP000472265"/>
    </source>
</evidence>
<evidence type="ECO:0000256" key="9">
    <source>
        <dbReference type="ARBA" id="ARBA00023125"/>
    </source>
</evidence>
<feature type="binding site" evidence="13">
    <location>
        <position position="63"/>
    </location>
    <ligand>
        <name>S-adenosyl-L-methionine</name>
        <dbReference type="ChEBI" id="CHEBI:59789"/>
    </ligand>
</feature>
<evidence type="ECO:0000256" key="4">
    <source>
        <dbReference type="ARBA" id="ARBA00022679"/>
    </source>
</evidence>
<feature type="binding site" evidence="13">
    <location>
        <position position="38"/>
    </location>
    <ligand>
        <name>S-adenosyl-L-methionine</name>
        <dbReference type="ChEBI" id="CHEBI:59789"/>
    </ligand>
</feature>
<evidence type="ECO:0000256" key="7">
    <source>
        <dbReference type="ARBA" id="ARBA00022946"/>
    </source>
</evidence>
<dbReference type="OMA" id="RIEQPFK"/>
<dbReference type="PANTHER" id="PTHR11727:SF17">
    <property type="entry name" value="DIMETHYLADENOSINE TRANSFERASE 1, MITOCHONDRIAL"/>
    <property type="match status" value="1"/>
</dbReference>
<organism evidence="16 17">
    <name type="scientific">Sparus aurata</name>
    <name type="common">Gilthead sea bream</name>
    <dbReference type="NCBI Taxonomy" id="8175"/>
    <lineage>
        <taxon>Eukaryota</taxon>
        <taxon>Metazoa</taxon>
        <taxon>Chordata</taxon>
        <taxon>Craniata</taxon>
        <taxon>Vertebrata</taxon>
        <taxon>Euteleostomi</taxon>
        <taxon>Actinopterygii</taxon>
        <taxon>Neopterygii</taxon>
        <taxon>Teleostei</taxon>
        <taxon>Neoteleostei</taxon>
        <taxon>Acanthomorphata</taxon>
        <taxon>Eupercaria</taxon>
        <taxon>Spariformes</taxon>
        <taxon>Sparidae</taxon>
        <taxon>Sparus</taxon>
    </lineage>
</organism>
<dbReference type="RefSeq" id="XP_030299246.1">
    <property type="nucleotide sequence ID" value="XM_030443386.1"/>
</dbReference>
<keyword evidence="7" id="KW-0809">Transit peptide</keyword>
<reference evidence="16" key="1">
    <citation type="submission" date="2021-04" db="EMBL/GenBank/DDBJ databases">
        <authorList>
            <consortium name="Wellcome Sanger Institute Data Sharing"/>
        </authorList>
    </citation>
    <scope>NUCLEOTIDE SEQUENCE [LARGE SCALE GENOMIC DNA]</scope>
</reference>
<feature type="binding site" evidence="13">
    <location>
        <position position="141"/>
    </location>
    <ligand>
        <name>S-adenosyl-L-methionine</name>
        <dbReference type="ChEBI" id="CHEBI:59789"/>
    </ligand>
</feature>
<keyword evidence="9" id="KW-0238">DNA-binding</keyword>
<feature type="binding site" evidence="13">
    <location>
        <position position="111"/>
    </location>
    <ligand>
        <name>S-adenosyl-L-methionine</name>
        <dbReference type="ChEBI" id="CHEBI:59789"/>
    </ligand>
</feature>
<dbReference type="CDD" id="cd02440">
    <property type="entry name" value="AdoMet_MTases"/>
    <property type="match status" value="1"/>
</dbReference>
<dbReference type="PROSITE" id="PS51689">
    <property type="entry name" value="SAM_RNA_A_N6_MT"/>
    <property type="match status" value="1"/>
</dbReference>
<dbReference type="FunFam" id="3.40.50.150:FF:000109">
    <property type="entry name" value="rRNA adenine N(6)-methyltransferase"/>
    <property type="match status" value="1"/>
</dbReference>
<keyword evidence="2 14" id="KW-0698">rRNA processing</keyword>
<evidence type="ECO:0000256" key="6">
    <source>
        <dbReference type="ARBA" id="ARBA00022884"/>
    </source>
</evidence>
<evidence type="ECO:0000256" key="10">
    <source>
        <dbReference type="ARBA" id="ARBA00023128"/>
    </source>
</evidence>
<accession>A0A671YB08</accession>
<dbReference type="EC" id="2.1.1.-" evidence="14"/>
<keyword evidence="5 13" id="KW-0949">S-adenosyl-L-methionine</keyword>
<keyword evidence="8" id="KW-0805">Transcription regulation</keyword>
<evidence type="ECO:0000256" key="3">
    <source>
        <dbReference type="ARBA" id="ARBA00022603"/>
    </source>
</evidence>
<dbReference type="Ensembl" id="ENSSAUT00010063118.1">
    <property type="protein sequence ID" value="ENSSAUP00010060181.1"/>
    <property type="gene ID" value="ENSSAUG00010024409.1"/>
</dbReference>
<evidence type="ECO:0000256" key="11">
    <source>
        <dbReference type="ARBA" id="ARBA00023163"/>
    </source>
</evidence>
<comment type="similarity">
    <text evidence="12">Belongs to the class I-like SAM-binding methyltransferase superfamily. rRNA adenine N(6)-methyltransferase family. KsgA subfamily.</text>
</comment>
<dbReference type="GO" id="GO:1904047">
    <property type="term" value="F:S-adenosyl-L-methionine binding"/>
    <property type="evidence" value="ECO:0007669"/>
    <property type="project" value="UniProtKB-ARBA"/>
</dbReference>
<dbReference type="GO" id="GO:0034246">
    <property type="term" value="F:mitochondrial transcription factor activity"/>
    <property type="evidence" value="ECO:0007669"/>
    <property type="project" value="TreeGrafter"/>
</dbReference>
<proteinExistence type="inferred from homology"/>
<dbReference type="GeneID" id="115597464"/>
<dbReference type="OrthoDB" id="16079at2759"/>
<evidence type="ECO:0000259" key="15">
    <source>
        <dbReference type="SMART" id="SM00650"/>
    </source>
</evidence>
<evidence type="ECO:0000313" key="16">
    <source>
        <dbReference type="Ensembl" id="ENSSAUP00010060181.1"/>
    </source>
</evidence>
<comment type="subcellular location">
    <subcellularLocation>
        <location evidence="1">Mitochondrion</location>
    </subcellularLocation>
</comment>
<dbReference type="InterPro" id="IPR011530">
    <property type="entry name" value="rRNA_adenine_dimethylase"/>
</dbReference>
<dbReference type="GO" id="GO:0003723">
    <property type="term" value="F:RNA binding"/>
    <property type="evidence" value="ECO:0007669"/>
    <property type="project" value="UniProtKB-UniRule"/>
</dbReference>
<dbReference type="GO" id="GO:0006391">
    <property type="term" value="P:transcription initiation at mitochondrial promoter"/>
    <property type="evidence" value="ECO:0007669"/>
    <property type="project" value="TreeGrafter"/>
</dbReference>
<evidence type="ECO:0000256" key="8">
    <source>
        <dbReference type="ARBA" id="ARBA00023015"/>
    </source>
</evidence>
<dbReference type="Gene3D" id="1.10.8.100">
    <property type="entry name" value="Ribosomal RNA adenine dimethylase-like, domain 2"/>
    <property type="match status" value="1"/>
</dbReference>
<keyword evidence="17" id="KW-1185">Reference proteome</keyword>
<keyword evidence="4 13" id="KW-0808">Transferase</keyword>